<dbReference type="Pfam" id="PF03711">
    <property type="entry name" value="OKR_DC_1_C"/>
    <property type="match status" value="1"/>
</dbReference>
<keyword evidence="5" id="KW-0456">Lyase</keyword>
<name>V2Y7U2_9FIRM</name>
<evidence type="ECO:0000259" key="7">
    <source>
        <dbReference type="Pfam" id="PF03711"/>
    </source>
</evidence>
<evidence type="ECO:0000256" key="2">
    <source>
        <dbReference type="ARBA" id="ARBA00010671"/>
    </source>
</evidence>
<dbReference type="PANTHER" id="PTHR43277:SF4">
    <property type="entry name" value="ARGININE DECARBOXYLASE"/>
    <property type="match status" value="1"/>
</dbReference>
<sequence length="509" mass="57657">MQEGRMNNIYRNLINHKNSDFYPFHMPGHKRNAELTKKYGLWDEELTPYDIDITEIDNFDNLHNPEGIIKNAETFAAGLYGAKESIYSVNGSTGAILAVLGLMERGEAVLIARNCHKSVYHGVELYGLVPHYLAGEIDELGIYQSISPQEVEKVLKLYNSDCEIINKECGKVKQADNSIKLVVITSPTYEGIVSDISQIADICHKYGALLMIDEAHGAHFGFDKFFPETAVRLGADFVIHSLHKTLPSYTQTAILHMNLEDVAIIKRLHRQFNLLETSSPSYIFLAGMENSLKLVEEYGSRLFEEYKNRLINFRNKTASLNKVKIYMPNNYYAYDYGKLVITAGINSGAELYRYLYEEHHLVTEMKSKDYVIAMTSIFDTDEGFERLSGALCKSDKDENFFKLDNKVKFDYTLRSGTLPERKLLPSEAVSLSAKYCRKVELEDSEGLISADYVYFYPPGIPLLVPGEVIGEDIIEQIKAARLTGIEIYGGCDGNGIFVCAYWQERNRQG</sequence>
<dbReference type="InterPro" id="IPR015424">
    <property type="entry name" value="PyrdxlP-dep_Trfase"/>
</dbReference>
<reference evidence="8 9" key="1">
    <citation type="submission" date="2013-06" db="EMBL/GenBank/DDBJ databases">
        <authorList>
            <person name="Weinstock G."/>
            <person name="Sodergren E."/>
            <person name="Clifton S."/>
            <person name="Fulton L."/>
            <person name="Fulton B."/>
            <person name="Courtney L."/>
            <person name="Fronick C."/>
            <person name="Harrison M."/>
            <person name="Strong C."/>
            <person name="Farmer C."/>
            <person name="Delahaunty K."/>
            <person name="Markovic C."/>
            <person name="Hall O."/>
            <person name="Minx P."/>
            <person name="Tomlinson C."/>
            <person name="Mitreva M."/>
            <person name="Nelson J."/>
            <person name="Hou S."/>
            <person name="Wollam A."/>
            <person name="Pepin K.H."/>
            <person name="Johnson M."/>
            <person name="Bhonagiri V."/>
            <person name="Nash W.E."/>
            <person name="Warren W."/>
            <person name="Chinwalla A."/>
            <person name="Mardis E.R."/>
            <person name="Wilson R.K."/>
        </authorList>
    </citation>
    <scope>NUCLEOTIDE SEQUENCE [LARGE SCALE GENOMIC DNA]</scope>
    <source>
        <strain evidence="8 9">ATCC 51271</strain>
    </source>
</reference>
<evidence type="ECO:0000313" key="9">
    <source>
        <dbReference type="Proteomes" id="UP000018227"/>
    </source>
</evidence>
<feature type="domain" description="Orn/Lys/Arg decarboxylases family 1 pyridoxal-P attachment site" evidence="6">
    <location>
        <begin position="9"/>
        <end position="328"/>
    </location>
</feature>
<dbReference type="Gene3D" id="3.40.640.10">
    <property type="entry name" value="Type I PLP-dependent aspartate aminotransferase-like (Major domain)"/>
    <property type="match status" value="1"/>
</dbReference>
<evidence type="ECO:0000313" key="8">
    <source>
        <dbReference type="EMBL" id="ESL04157.1"/>
    </source>
</evidence>
<dbReference type="PANTHER" id="PTHR43277">
    <property type="entry name" value="ARGININE DECARBOXYLASE"/>
    <property type="match status" value="1"/>
</dbReference>
<feature type="domain" description="Orn/Lys/Arg decarboxylase C-terminal" evidence="7">
    <location>
        <begin position="415"/>
        <end position="474"/>
    </location>
</feature>
<keyword evidence="3" id="KW-0210">Decarboxylase</keyword>
<dbReference type="eggNOG" id="COG1982">
    <property type="taxonomic scope" value="Bacteria"/>
</dbReference>
<dbReference type="GO" id="GO:0016831">
    <property type="term" value="F:carboxy-lyase activity"/>
    <property type="evidence" value="ECO:0007669"/>
    <property type="project" value="UniProtKB-KW"/>
</dbReference>
<protein>
    <submittedName>
        <fullName evidence="8">Orn/Lys/Arg decarboxylase, major domain protein</fullName>
    </submittedName>
</protein>
<evidence type="ECO:0000256" key="5">
    <source>
        <dbReference type="ARBA" id="ARBA00023239"/>
    </source>
</evidence>
<evidence type="ECO:0000256" key="3">
    <source>
        <dbReference type="ARBA" id="ARBA00022793"/>
    </source>
</evidence>
<accession>V2Y7U2</accession>
<dbReference type="InterPro" id="IPR015421">
    <property type="entry name" value="PyrdxlP-dep_Trfase_major"/>
</dbReference>
<dbReference type="InterPro" id="IPR052357">
    <property type="entry name" value="Orn_Lys_Arg_decarboxylase-I"/>
</dbReference>
<dbReference type="InterPro" id="IPR036633">
    <property type="entry name" value="Prn/Lys/Arg_de-COase_C_sf"/>
</dbReference>
<dbReference type="Pfam" id="PF01276">
    <property type="entry name" value="OKR_DC_1"/>
    <property type="match status" value="1"/>
</dbReference>
<dbReference type="HOGENOM" id="CLU_025925_2_1_9"/>
<dbReference type="STRING" id="592026.GCWU0000282_000504"/>
<comment type="similarity">
    <text evidence="2">Belongs to the Orn/Lys/Arg decarboxylase class-I family.</text>
</comment>
<dbReference type="InterPro" id="IPR008286">
    <property type="entry name" value="Prn/Lys/Arg_de-COase_C"/>
</dbReference>
<comment type="caution">
    <text evidence="8">The sequence shown here is derived from an EMBL/GenBank/DDBJ whole genome shotgun (WGS) entry which is preliminary data.</text>
</comment>
<evidence type="ECO:0000256" key="1">
    <source>
        <dbReference type="ARBA" id="ARBA00001933"/>
    </source>
</evidence>
<keyword evidence="4" id="KW-0663">Pyridoxal phosphate</keyword>
<evidence type="ECO:0000259" key="6">
    <source>
        <dbReference type="Pfam" id="PF01276"/>
    </source>
</evidence>
<dbReference type="SUPFAM" id="SSF55904">
    <property type="entry name" value="Ornithine decarboxylase C-terminal domain"/>
    <property type="match status" value="1"/>
</dbReference>
<dbReference type="EMBL" id="ACIL03000005">
    <property type="protein sequence ID" value="ESL04157.1"/>
    <property type="molecule type" value="Genomic_DNA"/>
</dbReference>
<evidence type="ECO:0000256" key="4">
    <source>
        <dbReference type="ARBA" id="ARBA00022898"/>
    </source>
</evidence>
<dbReference type="InterPro" id="IPR000310">
    <property type="entry name" value="Orn/Lys/Arg_deCO2ase_major_dom"/>
</dbReference>
<keyword evidence="9" id="KW-1185">Reference proteome</keyword>
<dbReference type="SUPFAM" id="SSF53383">
    <property type="entry name" value="PLP-dependent transferases"/>
    <property type="match status" value="1"/>
</dbReference>
<proteinExistence type="inferred from homology"/>
<comment type="cofactor">
    <cofactor evidence="1">
        <name>pyridoxal 5'-phosphate</name>
        <dbReference type="ChEBI" id="CHEBI:597326"/>
    </cofactor>
</comment>
<dbReference type="AlphaFoldDB" id="V2Y7U2"/>
<dbReference type="Proteomes" id="UP000018227">
    <property type="component" value="Unassembled WGS sequence"/>
</dbReference>
<gene>
    <name evidence="8" type="ORF">GCWU0000282_000504</name>
</gene>
<dbReference type="Gene3D" id="3.90.100.10">
    <property type="entry name" value="Orn/Lys/Arg decarboxylase, C-terminal domain"/>
    <property type="match status" value="1"/>
</dbReference>
<organism evidence="8 9">
    <name type="scientific">Catonella morbi ATCC 51271</name>
    <dbReference type="NCBI Taxonomy" id="592026"/>
    <lineage>
        <taxon>Bacteria</taxon>
        <taxon>Bacillati</taxon>
        <taxon>Bacillota</taxon>
        <taxon>Clostridia</taxon>
        <taxon>Lachnospirales</taxon>
        <taxon>Lachnospiraceae</taxon>
        <taxon>Catonella</taxon>
    </lineage>
</organism>